<evidence type="ECO:0000256" key="29">
    <source>
        <dbReference type="SAM" id="SignalP"/>
    </source>
</evidence>
<evidence type="ECO:0000256" key="16">
    <source>
        <dbReference type="ARBA" id="ARBA00023137"/>
    </source>
</evidence>
<dbReference type="PRINTS" id="PR01939">
    <property type="entry name" value="NTKRECEPTOR"/>
</dbReference>
<evidence type="ECO:0000256" key="20">
    <source>
        <dbReference type="ARBA" id="ARBA00023319"/>
    </source>
</evidence>
<dbReference type="PROSITE" id="PS50835">
    <property type="entry name" value="IG_LIKE"/>
    <property type="match status" value="1"/>
</dbReference>
<keyword evidence="13" id="KW-0524">Neurogenesis</keyword>
<dbReference type="InterPro" id="IPR007110">
    <property type="entry name" value="Ig-like_dom"/>
</dbReference>
<keyword evidence="6 26" id="KW-0812">Transmembrane</keyword>
<dbReference type="InterPro" id="IPR001611">
    <property type="entry name" value="Leu-rich_rpt"/>
</dbReference>
<comment type="caution">
    <text evidence="32">The sequence shown here is derived from an EMBL/GenBank/DDBJ whole genome shotgun (WGS) entry which is preliminary data.</text>
</comment>
<dbReference type="OrthoDB" id="3256376at2759"/>
<dbReference type="Gene3D" id="2.60.40.10">
    <property type="entry name" value="Immunoglobulins"/>
    <property type="match status" value="2"/>
</dbReference>
<dbReference type="Gene3D" id="3.30.200.20">
    <property type="entry name" value="Phosphorylase Kinase, domain 1"/>
    <property type="match status" value="1"/>
</dbReference>
<feature type="signal peptide" evidence="29">
    <location>
        <begin position="1"/>
        <end position="23"/>
    </location>
</feature>
<keyword evidence="20" id="KW-0393">Immunoglobulin domain</keyword>
<dbReference type="EC" id="2.7.10.1" evidence="26"/>
<evidence type="ECO:0000256" key="18">
    <source>
        <dbReference type="ARBA" id="ARBA00023170"/>
    </source>
</evidence>
<dbReference type="Gene3D" id="1.10.510.10">
    <property type="entry name" value="Transferase(Phosphotransferase) domain 1"/>
    <property type="match status" value="1"/>
</dbReference>
<keyword evidence="18 26" id="KW-0675">Receptor</keyword>
<dbReference type="GO" id="GO:0007399">
    <property type="term" value="P:nervous system development"/>
    <property type="evidence" value="ECO:0007669"/>
    <property type="project" value="UniProtKB-KW"/>
</dbReference>
<keyword evidence="2" id="KW-0217">Developmental protein</keyword>
<evidence type="ECO:0000256" key="21">
    <source>
        <dbReference type="ARBA" id="ARBA00051243"/>
    </source>
</evidence>
<dbReference type="InterPro" id="IPR000719">
    <property type="entry name" value="Prot_kinase_dom"/>
</dbReference>
<dbReference type="PRINTS" id="PR00109">
    <property type="entry name" value="TYRKINASE"/>
</dbReference>
<evidence type="ECO:0000256" key="24">
    <source>
        <dbReference type="PIRSR" id="PIRSR620777-52"/>
    </source>
</evidence>
<dbReference type="InterPro" id="IPR050122">
    <property type="entry name" value="RTK"/>
</dbReference>
<keyword evidence="14 28" id="KW-1133">Transmembrane helix</keyword>
<keyword evidence="10" id="KW-0418">Kinase</keyword>
<feature type="domain" description="Ig-like" evidence="31">
    <location>
        <begin position="203"/>
        <end position="291"/>
    </location>
</feature>
<dbReference type="InterPro" id="IPR013783">
    <property type="entry name" value="Ig-like_fold"/>
</dbReference>
<dbReference type="InterPro" id="IPR032675">
    <property type="entry name" value="LRR_dom_sf"/>
</dbReference>
<comment type="catalytic activity">
    <reaction evidence="21 26">
        <text>L-tyrosyl-[protein] + ATP = O-phospho-L-tyrosyl-[protein] + ADP + H(+)</text>
        <dbReference type="Rhea" id="RHEA:10596"/>
        <dbReference type="Rhea" id="RHEA-COMP:10136"/>
        <dbReference type="Rhea" id="RHEA-COMP:20101"/>
        <dbReference type="ChEBI" id="CHEBI:15378"/>
        <dbReference type="ChEBI" id="CHEBI:30616"/>
        <dbReference type="ChEBI" id="CHEBI:46858"/>
        <dbReference type="ChEBI" id="CHEBI:61978"/>
        <dbReference type="ChEBI" id="CHEBI:456216"/>
        <dbReference type="EC" id="2.7.10.1"/>
    </reaction>
</comment>
<feature type="region of interest" description="Disordered" evidence="27">
    <location>
        <begin position="399"/>
        <end position="424"/>
    </location>
</feature>
<dbReference type="GO" id="GO:0030424">
    <property type="term" value="C:axon"/>
    <property type="evidence" value="ECO:0007669"/>
    <property type="project" value="TreeGrafter"/>
</dbReference>
<feature type="site" description="Interaction with PLCG1" evidence="24">
    <location>
        <position position="816"/>
    </location>
</feature>
<evidence type="ECO:0000256" key="27">
    <source>
        <dbReference type="SAM" id="MobiDB-lite"/>
    </source>
</evidence>
<evidence type="ECO:0000256" key="8">
    <source>
        <dbReference type="ARBA" id="ARBA00022737"/>
    </source>
</evidence>
<organism evidence="32 33">
    <name type="scientific">Mizuhopecten yessoensis</name>
    <name type="common">Japanese scallop</name>
    <name type="synonym">Patinopecten yessoensis</name>
    <dbReference type="NCBI Taxonomy" id="6573"/>
    <lineage>
        <taxon>Eukaryota</taxon>
        <taxon>Metazoa</taxon>
        <taxon>Spiralia</taxon>
        <taxon>Lophotrochozoa</taxon>
        <taxon>Mollusca</taxon>
        <taxon>Bivalvia</taxon>
        <taxon>Autobranchia</taxon>
        <taxon>Pteriomorphia</taxon>
        <taxon>Pectinida</taxon>
        <taxon>Pectinoidea</taxon>
        <taxon>Pectinidae</taxon>
        <taxon>Mizuhopecten</taxon>
    </lineage>
</organism>
<keyword evidence="5" id="KW-0808">Transferase</keyword>
<evidence type="ECO:0000256" key="26">
    <source>
        <dbReference type="RuleBase" id="RU000312"/>
    </source>
</evidence>
<feature type="transmembrane region" description="Helical" evidence="28">
    <location>
        <begin position="433"/>
        <end position="457"/>
    </location>
</feature>
<dbReference type="SUPFAM" id="SSF52058">
    <property type="entry name" value="L domain-like"/>
    <property type="match status" value="1"/>
</dbReference>
<feature type="active site" description="Proton acceptor" evidence="22">
    <location>
        <position position="675"/>
    </location>
</feature>
<feature type="chain" id="PRO_5012690716" description="Tyrosine-protein kinase receptor" evidence="29">
    <location>
        <begin position="24"/>
        <end position="821"/>
    </location>
</feature>
<feature type="binding site" evidence="23 25">
    <location>
        <position position="569"/>
    </location>
    <ligand>
        <name>ATP</name>
        <dbReference type="ChEBI" id="CHEBI:30616"/>
    </ligand>
</feature>
<dbReference type="GO" id="GO:0004714">
    <property type="term" value="F:transmembrane receptor protein tyrosine kinase activity"/>
    <property type="evidence" value="ECO:0007669"/>
    <property type="project" value="UniProtKB-EC"/>
</dbReference>
<keyword evidence="33" id="KW-1185">Reference proteome</keyword>
<dbReference type="AlphaFoldDB" id="A0A210PFI5"/>
<dbReference type="GO" id="GO:0030154">
    <property type="term" value="P:cell differentiation"/>
    <property type="evidence" value="ECO:0007669"/>
    <property type="project" value="UniProtKB-KW"/>
</dbReference>
<dbReference type="GO" id="GO:0043121">
    <property type="term" value="F:neurotrophin binding"/>
    <property type="evidence" value="ECO:0007669"/>
    <property type="project" value="TreeGrafter"/>
</dbReference>
<dbReference type="GO" id="GO:0043235">
    <property type="term" value="C:receptor complex"/>
    <property type="evidence" value="ECO:0007669"/>
    <property type="project" value="TreeGrafter"/>
</dbReference>
<evidence type="ECO:0000256" key="3">
    <source>
        <dbReference type="ARBA" id="ARBA00022553"/>
    </source>
</evidence>
<evidence type="ECO:0000259" key="30">
    <source>
        <dbReference type="PROSITE" id="PS50011"/>
    </source>
</evidence>
<dbReference type="PROSITE" id="PS00107">
    <property type="entry name" value="PROTEIN_KINASE_ATP"/>
    <property type="match status" value="1"/>
</dbReference>
<keyword evidence="19" id="KW-0325">Glycoprotein</keyword>
<dbReference type="InterPro" id="IPR020777">
    <property type="entry name" value="NTRK"/>
</dbReference>
<evidence type="ECO:0000256" key="15">
    <source>
        <dbReference type="ARBA" id="ARBA00023136"/>
    </source>
</evidence>
<evidence type="ECO:0000313" key="33">
    <source>
        <dbReference type="Proteomes" id="UP000242188"/>
    </source>
</evidence>
<evidence type="ECO:0000256" key="9">
    <source>
        <dbReference type="ARBA" id="ARBA00022741"/>
    </source>
</evidence>
<keyword evidence="9 23" id="KW-0547">Nucleotide-binding</keyword>
<evidence type="ECO:0000256" key="14">
    <source>
        <dbReference type="ARBA" id="ARBA00022989"/>
    </source>
</evidence>
<dbReference type="STRING" id="6573.A0A210PFI5"/>
<protein>
    <recommendedName>
        <fullName evidence="26">Tyrosine-protein kinase receptor</fullName>
        <ecNumber evidence="26">2.7.10.1</ecNumber>
    </recommendedName>
</protein>
<keyword evidence="4" id="KW-0433">Leucine-rich repeat</keyword>
<accession>A0A210PFI5</accession>
<comment type="subcellular location">
    <subcellularLocation>
        <location evidence="1">Membrane</location>
        <topology evidence="1">Single-pass type I membrane protein</topology>
    </subcellularLocation>
</comment>
<dbReference type="GO" id="GO:0007169">
    <property type="term" value="P:cell surface receptor protein tyrosine kinase signaling pathway"/>
    <property type="evidence" value="ECO:0007669"/>
    <property type="project" value="InterPro"/>
</dbReference>
<feature type="binding site" evidence="23">
    <location>
        <begin position="541"/>
        <end position="549"/>
    </location>
    <ligand>
        <name>ATP</name>
        <dbReference type="ChEBI" id="CHEBI:30616"/>
    </ligand>
</feature>
<dbReference type="GO" id="GO:0005524">
    <property type="term" value="F:ATP binding"/>
    <property type="evidence" value="ECO:0007669"/>
    <property type="project" value="UniProtKB-UniRule"/>
</dbReference>
<dbReference type="InterPro" id="IPR001245">
    <property type="entry name" value="Ser-Thr/Tyr_kinase_cat_dom"/>
</dbReference>
<evidence type="ECO:0000256" key="12">
    <source>
        <dbReference type="ARBA" id="ARBA00022840"/>
    </source>
</evidence>
<dbReference type="PROSITE" id="PS00239">
    <property type="entry name" value="RECEPTOR_TYR_KIN_II"/>
    <property type="match status" value="1"/>
</dbReference>
<evidence type="ECO:0000259" key="31">
    <source>
        <dbReference type="PROSITE" id="PS50835"/>
    </source>
</evidence>
<dbReference type="GO" id="GO:0051897">
    <property type="term" value="P:positive regulation of phosphatidylinositol 3-kinase/protein kinase B signal transduction"/>
    <property type="evidence" value="ECO:0007669"/>
    <property type="project" value="TreeGrafter"/>
</dbReference>
<keyword evidence="12 23" id="KW-0067">ATP-binding</keyword>
<evidence type="ECO:0000256" key="22">
    <source>
        <dbReference type="PIRSR" id="PIRSR620777-50"/>
    </source>
</evidence>
<evidence type="ECO:0000256" key="23">
    <source>
        <dbReference type="PIRSR" id="PIRSR620777-51"/>
    </source>
</evidence>
<evidence type="ECO:0000256" key="6">
    <source>
        <dbReference type="ARBA" id="ARBA00022692"/>
    </source>
</evidence>
<keyword evidence="16" id="KW-0829">Tyrosine-protein kinase</keyword>
<evidence type="ECO:0000256" key="28">
    <source>
        <dbReference type="SAM" id="Phobius"/>
    </source>
</evidence>
<evidence type="ECO:0000256" key="10">
    <source>
        <dbReference type="ARBA" id="ARBA00022777"/>
    </source>
</evidence>
<dbReference type="FunFam" id="3.30.200.20:FF:000033">
    <property type="entry name" value="Tyrosine-protein kinase receptor"/>
    <property type="match status" value="1"/>
</dbReference>
<evidence type="ECO:0000256" key="2">
    <source>
        <dbReference type="ARBA" id="ARBA00022473"/>
    </source>
</evidence>
<feature type="site" description="Interaction with SHC1" evidence="24">
    <location>
        <position position="514"/>
    </location>
</feature>
<dbReference type="GO" id="GO:1990090">
    <property type="term" value="P:cellular response to nerve growth factor stimulus"/>
    <property type="evidence" value="ECO:0007669"/>
    <property type="project" value="TreeGrafter"/>
</dbReference>
<evidence type="ECO:0000256" key="7">
    <source>
        <dbReference type="ARBA" id="ARBA00022729"/>
    </source>
</evidence>
<gene>
    <name evidence="32" type="ORF">KP79_PYT14993</name>
</gene>
<evidence type="ECO:0000256" key="1">
    <source>
        <dbReference type="ARBA" id="ARBA00004479"/>
    </source>
</evidence>
<dbReference type="InterPro" id="IPR002011">
    <property type="entry name" value="Tyr_kinase_rcpt_2_CS"/>
</dbReference>
<dbReference type="PANTHER" id="PTHR24416:SF614">
    <property type="entry name" value="PROTEIN KINASE DOMAIN-CONTAINING PROTEIN"/>
    <property type="match status" value="1"/>
</dbReference>
<sequence length="821" mass="92785">MDWFIRMSVSNVIVLNLVILVGSTLPDCAEHCQCRYVEDDNLKIVMECKLVNTISAIPVLSSTEMMKNVEELMIEDQADLSELTNASLQFYPNLQKLTIENSGLKFISPQALKRNKELRIISLRKNKIESLSWEIIDGPHVLQLIVDGNRLPCNCTSIWLKFLLNIKSALVSTGNYITCIAKRDNETIEMDLSTANITGCDRPRVEISKTLSIVNTTGSVHVTCRGEGQPPPIVEWDVSRLKSNYSLQSAEDGQVQNLTILSANPLDSGGIPCSSRNVAGKVVAEMRFKVNSAPNITKLTQPKPNFYYCIKYEIIGYPRPEVKWYHGEKELVMTNNRFDDNENMNSINNITGCLTFTMKAPKNNGRYTLVATNEFGTDSRYIDADFRFGGGKSGGTYKGGIPPFNMKPPQTNSYNEKETRSGPQLETASNDTLIIYIGTGSALLAVSVLVVIVVFIIRNFRRKLARQTTETQFASNGSRRPLLQTTNQSYQHTRVVAQESMPIRAHTVVENPHYAQKNVRLKNESSIRHIRLDNLTFLHELGEGAFGRVFLGTCLNLTADAEVTTVAIKTLKDTSVEDCKANFDREAELLTNILHENIVMFYGVCCERDNFMMIFEYMENGDLNNYLRSHGPDAKLMSKRAGSIDTLSKTELLHISNQIATGMEYLASQHFVHRDLATRNCLVGDKLVVKIGDFGMSRDVYSTDYYRVGGSAMLPVRWMPPESLLYRTFTVESDVWSFGVVLWEIFTYGRQPWYELSNHEVIRHITDGCLLECPSLCTDEVYSIMQGCWERQPHDRMCIKYIKNRLDKLCISQPTYLDLIA</sequence>
<reference evidence="32 33" key="1">
    <citation type="journal article" date="2017" name="Nat. Ecol. Evol.">
        <title>Scallop genome provides insights into evolution of bilaterian karyotype and development.</title>
        <authorList>
            <person name="Wang S."/>
            <person name="Zhang J."/>
            <person name="Jiao W."/>
            <person name="Li J."/>
            <person name="Xun X."/>
            <person name="Sun Y."/>
            <person name="Guo X."/>
            <person name="Huan P."/>
            <person name="Dong B."/>
            <person name="Zhang L."/>
            <person name="Hu X."/>
            <person name="Sun X."/>
            <person name="Wang J."/>
            <person name="Zhao C."/>
            <person name="Wang Y."/>
            <person name="Wang D."/>
            <person name="Huang X."/>
            <person name="Wang R."/>
            <person name="Lv J."/>
            <person name="Li Y."/>
            <person name="Zhang Z."/>
            <person name="Liu B."/>
            <person name="Lu W."/>
            <person name="Hui Y."/>
            <person name="Liang J."/>
            <person name="Zhou Z."/>
            <person name="Hou R."/>
            <person name="Li X."/>
            <person name="Liu Y."/>
            <person name="Li H."/>
            <person name="Ning X."/>
            <person name="Lin Y."/>
            <person name="Zhao L."/>
            <person name="Xing Q."/>
            <person name="Dou J."/>
            <person name="Li Y."/>
            <person name="Mao J."/>
            <person name="Guo H."/>
            <person name="Dou H."/>
            <person name="Li T."/>
            <person name="Mu C."/>
            <person name="Jiang W."/>
            <person name="Fu Q."/>
            <person name="Fu X."/>
            <person name="Miao Y."/>
            <person name="Liu J."/>
            <person name="Yu Q."/>
            <person name="Li R."/>
            <person name="Liao H."/>
            <person name="Li X."/>
            <person name="Kong Y."/>
            <person name="Jiang Z."/>
            <person name="Chourrout D."/>
            <person name="Li R."/>
            <person name="Bao Z."/>
        </authorList>
    </citation>
    <scope>NUCLEOTIDE SEQUENCE [LARGE SCALE GENOMIC DNA]</scope>
    <source>
        <strain evidence="32 33">PY_sf001</strain>
    </source>
</reference>
<dbReference type="InterPro" id="IPR017441">
    <property type="entry name" value="Protein_kinase_ATP_BS"/>
</dbReference>
<keyword evidence="7 29" id="KW-0732">Signal</keyword>
<dbReference type="FunFam" id="1.10.510.10:FF:000034">
    <property type="entry name" value="Tyrosine-protein kinase receptor"/>
    <property type="match status" value="1"/>
</dbReference>
<evidence type="ECO:0000256" key="25">
    <source>
        <dbReference type="PROSITE-ProRule" id="PRU10141"/>
    </source>
</evidence>
<name>A0A210PFI5_MIZYE</name>
<dbReference type="PANTHER" id="PTHR24416">
    <property type="entry name" value="TYROSINE-PROTEIN KINASE RECEPTOR"/>
    <property type="match status" value="1"/>
</dbReference>
<dbReference type="PROSITE" id="PS00109">
    <property type="entry name" value="PROTEIN_KINASE_TYR"/>
    <property type="match status" value="1"/>
</dbReference>
<keyword evidence="11" id="KW-0221">Differentiation</keyword>
<dbReference type="SUPFAM" id="SSF56112">
    <property type="entry name" value="Protein kinase-like (PK-like)"/>
    <property type="match status" value="1"/>
</dbReference>
<dbReference type="SUPFAM" id="SSF48726">
    <property type="entry name" value="Immunoglobulin"/>
    <property type="match status" value="2"/>
</dbReference>
<dbReference type="InterPro" id="IPR013098">
    <property type="entry name" value="Ig_I-set"/>
</dbReference>
<dbReference type="Proteomes" id="UP000242188">
    <property type="component" value="Unassembled WGS sequence"/>
</dbReference>
<dbReference type="InterPro" id="IPR036179">
    <property type="entry name" value="Ig-like_dom_sf"/>
</dbReference>
<dbReference type="Pfam" id="PF07714">
    <property type="entry name" value="PK_Tyr_Ser-Thr"/>
    <property type="match status" value="1"/>
</dbReference>
<keyword evidence="3 26" id="KW-0597">Phosphoprotein</keyword>
<evidence type="ECO:0000256" key="19">
    <source>
        <dbReference type="ARBA" id="ARBA00023180"/>
    </source>
</evidence>
<dbReference type="SMART" id="SM00219">
    <property type="entry name" value="TyrKc"/>
    <property type="match status" value="1"/>
</dbReference>
<keyword evidence="17" id="KW-1015">Disulfide bond</keyword>
<comment type="similarity">
    <text evidence="26">Belongs to the protein kinase superfamily. Tyr protein kinase family. Insulin receptor subfamily.</text>
</comment>
<evidence type="ECO:0000256" key="17">
    <source>
        <dbReference type="ARBA" id="ARBA00023157"/>
    </source>
</evidence>
<dbReference type="GO" id="GO:0005030">
    <property type="term" value="F:neurotrophin receptor activity"/>
    <property type="evidence" value="ECO:0007669"/>
    <property type="project" value="TreeGrafter"/>
</dbReference>
<dbReference type="Pfam" id="PF07679">
    <property type="entry name" value="I-set"/>
    <property type="match status" value="2"/>
</dbReference>
<dbReference type="GO" id="GO:0010976">
    <property type="term" value="P:positive regulation of neuron projection development"/>
    <property type="evidence" value="ECO:0007669"/>
    <property type="project" value="TreeGrafter"/>
</dbReference>
<dbReference type="InterPro" id="IPR011009">
    <property type="entry name" value="Kinase-like_dom_sf"/>
</dbReference>
<keyword evidence="8" id="KW-0677">Repeat</keyword>
<dbReference type="InterPro" id="IPR008266">
    <property type="entry name" value="Tyr_kinase_AS"/>
</dbReference>
<evidence type="ECO:0000256" key="13">
    <source>
        <dbReference type="ARBA" id="ARBA00022902"/>
    </source>
</evidence>
<feature type="domain" description="Protein kinase" evidence="30">
    <location>
        <begin position="535"/>
        <end position="816"/>
    </location>
</feature>
<dbReference type="PROSITE" id="PS50011">
    <property type="entry name" value="PROTEIN_KINASE_DOM"/>
    <property type="match status" value="1"/>
</dbReference>
<evidence type="ECO:0000313" key="32">
    <source>
        <dbReference type="EMBL" id="OWF35254.1"/>
    </source>
</evidence>
<proteinExistence type="inferred from homology"/>
<dbReference type="GO" id="GO:0005886">
    <property type="term" value="C:plasma membrane"/>
    <property type="evidence" value="ECO:0007669"/>
    <property type="project" value="InterPro"/>
</dbReference>
<keyword evidence="15 28" id="KW-0472">Membrane</keyword>
<evidence type="ECO:0000256" key="5">
    <source>
        <dbReference type="ARBA" id="ARBA00022679"/>
    </source>
</evidence>
<evidence type="ECO:0000256" key="4">
    <source>
        <dbReference type="ARBA" id="ARBA00022614"/>
    </source>
</evidence>
<dbReference type="InterPro" id="IPR020635">
    <property type="entry name" value="Tyr_kinase_cat_dom"/>
</dbReference>
<evidence type="ECO:0000256" key="11">
    <source>
        <dbReference type="ARBA" id="ARBA00022782"/>
    </source>
</evidence>
<dbReference type="EMBL" id="NEDP02076735">
    <property type="protein sequence ID" value="OWF35254.1"/>
    <property type="molecule type" value="Genomic_DNA"/>
</dbReference>
<dbReference type="Pfam" id="PF13855">
    <property type="entry name" value="LRR_8"/>
    <property type="match status" value="1"/>
</dbReference>
<dbReference type="Gene3D" id="3.80.10.10">
    <property type="entry name" value="Ribonuclease Inhibitor"/>
    <property type="match status" value="1"/>
</dbReference>